<comment type="caution">
    <text evidence="1">The sequence shown here is derived from an EMBL/GenBank/DDBJ whole genome shotgun (WGS) entry which is preliminary data.</text>
</comment>
<dbReference type="Proteomes" id="UP001418804">
    <property type="component" value="Unassembled WGS sequence"/>
</dbReference>
<organism evidence="1 2">
    <name type="scientific">Priestia aryabhattai</name>
    <name type="common">Bacillus aryabhattai</name>
    <dbReference type="NCBI Taxonomy" id="412384"/>
    <lineage>
        <taxon>Bacteria</taxon>
        <taxon>Bacillati</taxon>
        <taxon>Bacillota</taxon>
        <taxon>Bacilli</taxon>
        <taxon>Bacillales</taxon>
        <taxon>Bacillaceae</taxon>
        <taxon>Priestia</taxon>
    </lineage>
</organism>
<reference evidence="1 2" key="2">
    <citation type="submission" date="2024-05" db="EMBL/GenBank/DDBJ databases">
        <authorList>
            <person name="Zheng X."/>
        </authorList>
    </citation>
    <scope>NUCLEOTIDE SEQUENCE [LARGE SCALE GENOMIC DNA]</scope>
    <source>
        <strain evidence="1 2">C4-10</strain>
    </source>
</reference>
<evidence type="ECO:0000313" key="2">
    <source>
        <dbReference type="Proteomes" id="UP001418804"/>
    </source>
</evidence>
<protein>
    <recommendedName>
        <fullName evidence="3">C2H2-type domain-containing protein</fullName>
    </recommendedName>
</protein>
<name>A0ABD5L379_PRIAR</name>
<evidence type="ECO:0008006" key="3">
    <source>
        <dbReference type="Google" id="ProtNLM"/>
    </source>
</evidence>
<dbReference type="RefSeq" id="WP_261764045.1">
    <property type="nucleotide sequence ID" value="NZ_JACLBW010000046.1"/>
</dbReference>
<sequence length="161" mass="18893">MIRLGKLDKYARQSKAKEPSKVLPIRLPESIYEQFRQRCEELGLSMSEAGYLLIKEELEDGLYNASTNEVAATTQRIQNRIHRENTSYTKENTDKSPFFSTRWTSINYEVENELPCPLCHQWYSKANFSRHAKNHSATTKELLENNEDIVYKMIDERKLTL</sequence>
<accession>A0ABD5L379</accession>
<dbReference type="AlphaFoldDB" id="A0ABD5L379"/>
<evidence type="ECO:0000313" key="1">
    <source>
        <dbReference type="EMBL" id="MEN3156655.1"/>
    </source>
</evidence>
<proteinExistence type="predicted"/>
<dbReference type="EMBL" id="JBDIVD010000004">
    <property type="protein sequence ID" value="MEN3156655.1"/>
    <property type="molecule type" value="Genomic_DNA"/>
</dbReference>
<reference evidence="1 2" key="1">
    <citation type="submission" date="2024-05" db="EMBL/GenBank/DDBJ databases">
        <title>The mechanism of isolation and screening of efficient mineral weathering bacteria priestia aryabhattai c4-10 with weathered biotite.</title>
        <authorList>
            <person name="Yang S."/>
        </authorList>
    </citation>
    <scope>NUCLEOTIDE SEQUENCE [LARGE SCALE GENOMIC DNA]</scope>
    <source>
        <strain evidence="1 2">C4-10</strain>
    </source>
</reference>
<gene>
    <name evidence="1" type="ORF">ABDD91_27930</name>
</gene>